<gene>
    <name evidence="5" type="ORF">N7E81_18685</name>
</gene>
<dbReference type="Proteomes" id="UP001062165">
    <property type="component" value="Chromosome"/>
</dbReference>
<dbReference type="InterPro" id="IPR020449">
    <property type="entry name" value="Tscrpt_reg_AraC-type_HTH"/>
</dbReference>
<dbReference type="PANTHER" id="PTHR43280:SF27">
    <property type="entry name" value="TRANSCRIPTIONAL REGULATOR MTLR"/>
    <property type="match status" value="1"/>
</dbReference>
<protein>
    <submittedName>
        <fullName evidence="5">AraC family transcriptional regulator</fullName>
    </submittedName>
</protein>
<dbReference type="InterPro" id="IPR018062">
    <property type="entry name" value="HTH_AraC-typ_CS"/>
</dbReference>
<evidence type="ECO:0000256" key="3">
    <source>
        <dbReference type="ARBA" id="ARBA00023163"/>
    </source>
</evidence>
<dbReference type="PROSITE" id="PS00041">
    <property type="entry name" value="HTH_ARAC_FAMILY_1"/>
    <property type="match status" value="1"/>
</dbReference>
<dbReference type="PANTHER" id="PTHR43280">
    <property type="entry name" value="ARAC-FAMILY TRANSCRIPTIONAL REGULATOR"/>
    <property type="match status" value="1"/>
</dbReference>
<keyword evidence="1" id="KW-0805">Transcription regulation</keyword>
<keyword evidence="3" id="KW-0804">Transcription</keyword>
<dbReference type="SMART" id="SM00342">
    <property type="entry name" value="HTH_ARAC"/>
    <property type="match status" value="1"/>
</dbReference>
<evidence type="ECO:0000313" key="5">
    <source>
        <dbReference type="EMBL" id="UXX79382.1"/>
    </source>
</evidence>
<keyword evidence="6" id="KW-1185">Reference proteome</keyword>
<dbReference type="Gene3D" id="1.10.10.60">
    <property type="entry name" value="Homeodomain-like"/>
    <property type="match status" value="2"/>
</dbReference>
<name>A0ABY6CZP4_9BACT</name>
<dbReference type="InterPro" id="IPR018060">
    <property type="entry name" value="HTH_AraC"/>
</dbReference>
<organism evidence="5 6">
    <name type="scientific">Reichenbachiella carrageenanivorans</name>
    <dbReference type="NCBI Taxonomy" id="2979869"/>
    <lineage>
        <taxon>Bacteria</taxon>
        <taxon>Pseudomonadati</taxon>
        <taxon>Bacteroidota</taxon>
        <taxon>Cytophagia</taxon>
        <taxon>Cytophagales</taxon>
        <taxon>Reichenbachiellaceae</taxon>
        <taxon>Reichenbachiella</taxon>
    </lineage>
</organism>
<dbReference type="Pfam" id="PF12833">
    <property type="entry name" value="HTH_18"/>
    <property type="match status" value="1"/>
</dbReference>
<dbReference type="PROSITE" id="PS01124">
    <property type="entry name" value="HTH_ARAC_FAMILY_2"/>
    <property type="match status" value="1"/>
</dbReference>
<dbReference type="PRINTS" id="PR00032">
    <property type="entry name" value="HTHARAC"/>
</dbReference>
<dbReference type="InterPro" id="IPR009057">
    <property type="entry name" value="Homeodomain-like_sf"/>
</dbReference>
<reference evidence="5" key="1">
    <citation type="submission" date="2022-10" db="EMBL/GenBank/DDBJ databases">
        <title>Comparative genomics and taxonomic characterization of three novel marine species of genus Reichenbachiella exhibiting antioxidant and polysaccharide degradation activities.</title>
        <authorList>
            <person name="Muhammad N."/>
            <person name="Lee Y.-J."/>
            <person name="Ko J."/>
            <person name="Kim S.-G."/>
        </authorList>
    </citation>
    <scope>NUCLEOTIDE SEQUENCE</scope>
    <source>
        <strain evidence="5">Wsw4-B4</strain>
    </source>
</reference>
<dbReference type="EMBL" id="CP106735">
    <property type="protein sequence ID" value="UXX79382.1"/>
    <property type="molecule type" value="Genomic_DNA"/>
</dbReference>
<evidence type="ECO:0000256" key="2">
    <source>
        <dbReference type="ARBA" id="ARBA00023125"/>
    </source>
</evidence>
<evidence type="ECO:0000256" key="1">
    <source>
        <dbReference type="ARBA" id="ARBA00023015"/>
    </source>
</evidence>
<evidence type="ECO:0000259" key="4">
    <source>
        <dbReference type="PROSITE" id="PS01124"/>
    </source>
</evidence>
<sequence>MVLDSLGIVYLSSVPGELVLVGPNLPHLWRNDASYTQDGASDGVKTIVLKFTRDFIGNGTFDRSEFVKINQLLQMSKYGVYFDSTISAAYHEDLLNMPNLSPVQQSIKLLSMLDSLALENDKTLLSTSDMRQMTTDNSHRIDTVLKYISDNYVSDICLDDVADIACMTTNSFCRFFKRMTNKSFTRFLNEVRIKNASRLLVQENVPVSEVCYMVGFNTITNFNKQFKQIMGRTPSDYRCAV</sequence>
<accession>A0ABY6CZP4</accession>
<feature type="domain" description="HTH araC/xylS-type" evidence="4">
    <location>
        <begin position="142"/>
        <end position="240"/>
    </location>
</feature>
<proteinExistence type="predicted"/>
<dbReference type="RefSeq" id="WP_263051125.1">
    <property type="nucleotide sequence ID" value="NZ_CP106735.1"/>
</dbReference>
<dbReference type="SUPFAM" id="SSF46689">
    <property type="entry name" value="Homeodomain-like"/>
    <property type="match status" value="2"/>
</dbReference>
<evidence type="ECO:0000313" key="6">
    <source>
        <dbReference type="Proteomes" id="UP001062165"/>
    </source>
</evidence>
<keyword evidence="2" id="KW-0238">DNA-binding</keyword>